<evidence type="ECO:0000313" key="3">
    <source>
        <dbReference type="EMBL" id="ACL65887.1"/>
    </source>
</evidence>
<feature type="transmembrane region" description="Helical" evidence="1">
    <location>
        <begin position="543"/>
        <end position="565"/>
    </location>
</feature>
<dbReference type="GO" id="GO:0009060">
    <property type="term" value="P:aerobic respiration"/>
    <property type="evidence" value="ECO:0007669"/>
    <property type="project" value="InterPro"/>
</dbReference>
<feature type="transmembrane region" description="Helical" evidence="1">
    <location>
        <begin position="628"/>
        <end position="651"/>
    </location>
</feature>
<keyword evidence="3" id="KW-0560">Oxidoreductase</keyword>
<feature type="transmembrane region" description="Helical" evidence="1">
    <location>
        <begin position="722"/>
        <end position="740"/>
    </location>
</feature>
<accession>B8JCE7</accession>
<dbReference type="InterPro" id="IPR036927">
    <property type="entry name" value="Cyt_c_oxase-like_su1_sf"/>
</dbReference>
<name>B8JCE7_ANAD2</name>
<feature type="transmembrane region" description="Helical" evidence="1">
    <location>
        <begin position="585"/>
        <end position="608"/>
    </location>
</feature>
<dbReference type="Gene3D" id="1.20.210.10">
    <property type="entry name" value="Cytochrome c oxidase-like, subunit I domain"/>
    <property type="match status" value="1"/>
</dbReference>
<feature type="transmembrane region" description="Helical" evidence="1">
    <location>
        <begin position="519"/>
        <end position="537"/>
    </location>
</feature>
<evidence type="ECO:0000259" key="2">
    <source>
        <dbReference type="Pfam" id="PF22085"/>
    </source>
</evidence>
<dbReference type="PANTHER" id="PTHR10422:SF38">
    <property type="entry name" value="CYTOCHROME B SUBUNIT OF NITRIC OXIDE REDUCTASE"/>
    <property type="match status" value="1"/>
</dbReference>
<dbReference type="EMBL" id="CP001359">
    <property type="protein sequence ID" value="ACL65887.1"/>
    <property type="molecule type" value="Genomic_DNA"/>
</dbReference>
<feature type="transmembrane region" description="Helical" evidence="1">
    <location>
        <begin position="363"/>
        <end position="386"/>
    </location>
</feature>
<keyword evidence="1" id="KW-1133">Transmembrane helix</keyword>
<dbReference type="HOGENOM" id="CLU_021582_0_0_7"/>
<evidence type="ECO:0000256" key="1">
    <source>
        <dbReference type="SAM" id="Phobius"/>
    </source>
</evidence>
<feature type="transmembrane region" description="Helical" evidence="1">
    <location>
        <begin position="663"/>
        <end position="689"/>
    </location>
</feature>
<dbReference type="EC" id="1.7.2.5" evidence="3"/>
<dbReference type="GO" id="GO:0016020">
    <property type="term" value="C:membrane"/>
    <property type="evidence" value="ECO:0007669"/>
    <property type="project" value="InterPro"/>
</dbReference>
<dbReference type="Pfam" id="PF00115">
    <property type="entry name" value="COX1"/>
    <property type="match status" value="1"/>
</dbReference>
<keyword evidence="1" id="KW-0472">Membrane</keyword>
<feature type="transmembrane region" description="Helical" evidence="1">
    <location>
        <begin position="485"/>
        <end position="507"/>
    </location>
</feature>
<evidence type="ECO:0000313" key="4">
    <source>
        <dbReference type="Proteomes" id="UP000007089"/>
    </source>
</evidence>
<dbReference type="GO" id="GO:0016966">
    <property type="term" value="F:nitric oxide reductase activity"/>
    <property type="evidence" value="ECO:0007669"/>
    <property type="project" value="UniProtKB-EC"/>
</dbReference>
<keyword evidence="4" id="KW-1185">Reference proteome</keyword>
<feature type="transmembrane region" description="Helical" evidence="1">
    <location>
        <begin position="280"/>
        <end position="305"/>
    </location>
</feature>
<reference evidence="3" key="1">
    <citation type="submission" date="2009-01" db="EMBL/GenBank/DDBJ databases">
        <title>Complete sequence of Anaeromyxobacter dehalogenans 2CP-1.</title>
        <authorList>
            <consortium name="US DOE Joint Genome Institute"/>
            <person name="Lucas S."/>
            <person name="Copeland A."/>
            <person name="Lapidus A."/>
            <person name="Glavina del Rio T."/>
            <person name="Dalin E."/>
            <person name="Tice H."/>
            <person name="Bruce D."/>
            <person name="Goodwin L."/>
            <person name="Pitluck S."/>
            <person name="Saunders E."/>
            <person name="Brettin T."/>
            <person name="Detter J.C."/>
            <person name="Han C."/>
            <person name="Larimer F."/>
            <person name="Land M."/>
            <person name="Hauser L."/>
            <person name="Kyrpides N."/>
            <person name="Ovchinnikova G."/>
            <person name="Beliaev A.S."/>
            <person name="Richardson P."/>
        </authorList>
    </citation>
    <scope>NUCLEOTIDE SEQUENCE</scope>
    <source>
        <strain evidence="3">2CP-1</strain>
    </source>
</reference>
<dbReference type="Proteomes" id="UP000007089">
    <property type="component" value="Chromosome"/>
</dbReference>
<dbReference type="PANTHER" id="PTHR10422">
    <property type="entry name" value="CYTOCHROME C OXIDASE SUBUNIT 1"/>
    <property type="match status" value="1"/>
</dbReference>
<dbReference type="RefSeq" id="WP_012633678.1">
    <property type="nucleotide sequence ID" value="NC_011891.1"/>
</dbReference>
<dbReference type="GO" id="GO:0020037">
    <property type="term" value="F:heme binding"/>
    <property type="evidence" value="ECO:0007669"/>
    <property type="project" value="InterPro"/>
</dbReference>
<dbReference type="Pfam" id="PF22085">
    <property type="entry name" value="NorB_cytochrome_c-like"/>
    <property type="match status" value="1"/>
</dbReference>
<feature type="transmembrane region" description="Helical" evidence="1">
    <location>
        <begin position="327"/>
        <end position="351"/>
    </location>
</feature>
<feature type="transmembrane region" description="Helical" evidence="1">
    <location>
        <begin position="229"/>
        <end position="251"/>
    </location>
</feature>
<protein>
    <submittedName>
        <fullName evidence="3">Nitric-oxide reductase</fullName>
        <ecNumber evidence="3">1.7.2.5</ecNumber>
    </submittedName>
</protein>
<proteinExistence type="predicted"/>
<dbReference type="SUPFAM" id="SSF81442">
    <property type="entry name" value="Cytochrome c oxidase subunit I-like"/>
    <property type="match status" value="1"/>
</dbReference>
<dbReference type="GO" id="GO:0004129">
    <property type="term" value="F:cytochrome-c oxidase activity"/>
    <property type="evidence" value="ECO:0007669"/>
    <property type="project" value="InterPro"/>
</dbReference>
<feature type="domain" description="Nitric oxide reductase subunit B cytochrome c-like" evidence="2">
    <location>
        <begin position="35"/>
        <end position="215"/>
    </location>
</feature>
<keyword evidence="1" id="KW-0812">Transmembrane</keyword>
<gene>
    <name evidence="3" type="ordered locus">A2cp1_2550</name>
</gene>
<sequence length="762" mass="82059">MSPKARAVSLFVIVACFTVLIFGGAQISKHKPPIPARAVAPSGEVIFTAEDVALGQRQYLSRGGQQTGSVWGHGAYLAPDWSADALHRTGLVTAGLKRGLTPGAAAGFTQADLAALPAGERGRVQAEVAEELRQNRYDPASDTLTLSPGQVAAYPALVAYYTRLFRDGNDPMSIPAGFVPDAADAKAITAFFFWTAWAAGTNRPGETFTYTANFPFDPLVGNGPLPSSLVWSIVSMVLLILGTALAIFYYLRLRAKDPEHHVKIAPLQEPKPTPSQRAALPYFAVAIVLFILQAALGSLTGHFAVEGNKLFGIDLGMLLPYAATRGWHLQLAVFWIATCWLATGLFIGPAVAGGHEPKGQKALVWTLLGALVVVVVGALAGTYLGVRGKLSGPNGWLVGNQGYEYIELGRVWQVALIAGMLLWLFLVYRAIKPALKAEQDRGGLTHLLLYASVSIPLFYSVGLFYTPGTHIAVADYWRWWVVHLWVENFFEVFATVALAFILSKIGAVGERSATRATHFSILLYLGAGIIGTFHHLYFTGSPLFITALGATFSALEIVPLTLLGFEVYENLKLARSGGNATPWKWPLYFFVAVAFWNAVGAGVLGFLINPPIVLYYAQGLNTTPIHSHGALFGVYGFLAIALMLFSMRNIVRTAAWSDRLLKIAFWGLNAGLAGMIVLSLLPAGIYQLVIAVREGLWYARSPEVTGSAFIHAVTWARVLPDLVFVGGALALLGFVLRAIVLDVKLRRADPADGEAATVRKAA</sequence>
<dbReference type="AlphaFoldDB" id="B8JCE7"/>
<dbReference type="KEGG" id="acp:A2cp1_2550"/>
<organism evidence="3 4">
    <name type="scientific">Anaeromyxobacter dehalogenans (strain ATCC BAA-258 / DSM 21875 / 2CP-1)</name>
    <dbReference type="NCBI Taxonomy" id="455488"/>
    <lineage>
        <taxon>Bacteria</taxon>
        <taxon>Pseudomonadati</taxon>
        <taxon>Myxococcota</taxon>
        <taxon>Myxococcia</taxon>
        <taxon>Myxococcales</taxon>
        <taxon>Cystobacterineae</taxon>
        <taxon>Anaeromyxobacteraceae</taxon>
        <taxon>Anaeromyxobacter</taxon>
    </lineage>
</organism>
<feature type="transmembrane region" description="Helical" evidence="1">
    <location>
        <begin position="443"/>
        <end position="465"/>
    </location>
</feature>
<dbReference type="InterPro" id="IPR054309">
    <property type="entry name" value="NorB_cytochrome_c-like"/>
</dbReference>
<feature type="transmembrane region" description="Helical" evidence="1">
    <location>
        <begin position="411"/>
        <end position="431"/>
    </location>
</feature>
<dbReference type="InterPro" id="IPR000883">
    <property type="entry name" value="Cyt_C_Oxase_1"/>
</dbReference>